<dbReference type="Proteomes" id="UP000094527">
    <property type="component" value="Unassembled WGS sequence"/>
</dbReference>
<name>A0A1D2MMV3_ORCCI</name>
<comment type="caution">
    <text evidence="2">The sequence shown here is derived from an EMBL/GenBank/DDBJ whole genome shotgun (WGS) entry which is preliminary data.</text>
</comment>
<accession>A0A1D2MMV3</accession>
<feature type="compositionally biased region" description="Basic residues" evidence="1">
    <location>
        <begin position="33"/>
        <end position="42"/>
    </location>
</feature>
<dbReference type="EMBL" id="LJIJ01000843">
    <property type="protein sequence ID" value="ODM94201.1"/>
    <property type="molecule type" value="Genomic_DNA"/>
</dbReference>
<reference evidence="2 3" key="1">
    <citation type="journal article" date="2016" name="Genome Biol. Evol.">
        <title>Gene Family Evolution Reflects Adaptation to Soil Environmental Stressors in the Genome of the Collembolan Orchesella cincta.</title>
        <authorList>
            <person name="Faddeeva-Vakhrusheva A."/>
            <person name="Derks M.F."/>
            <person name="Anvar S.Y."/>
            <person name="Agamennone V."/>
            <person name="Suring W."/>
            <person name="Smit S."/>
            <person name="van Straalen N.M."/>
            <person name="Roelofs D."/>
        </authorList>
    </citation>
    <scope>NUCLEOTIDE SEQUENCE [LARGE SCALE GENOMIC DNA]</scope>
    <source>
        <tissue evidence="2">Mixed pool</tissue>
    </source>
</reference>
<gene>
    <name evidence="2" type="ORF">Ocin01_12477</name>
</gene>
<feature type="region of interest" description="Disordered" evidence="1">
    <location>
        <begin position="19"/>
        <end position="75"/>
    </location>
</feature>
<keyword evidence="3" id="KW-1185">Reference proteome</keyword>
<evidence type="ECO:0000256" key="1">
    <source>
        <dbReference type="SAM" id="MobiDB-lite"/>
    </source>
</evidence>
<evidence type="ECO:0000313" key="3">
    <source>
        <dbReference type="Proteomes" id="UP000094527"/>
    </source>
</evidence>
<evidence type="ECO:0000313" key="2">
    <source>
        <dbReference type="EMBL" id="ODM94201.1"/>
    </source>
</evidence>
<sequence>MSVHSDSLVQVALQKSTHLSGTSKTSGCTRISVKSRRSHQTKTRSGGTAFPDSTTSVTSGGTHRKPTKWSNASSPVITPTPLMSTSVRLQQLRLCTLRDVSKVLQLWSHAVAPLHQWSEVESVAITNSFRHSIASGLSYIVEDVDPNGVPFISGCILANRLSYRDFEISTLMSPNYTFNAQVFTSQWQTMMWLFTHHVAFIAHILFVYKEALFITLPLVHPSVINGDLYDTCLIYTKMFFDVVSNARKKGLKLGLFIANGNLQKNVAKNVGFIPLCELPLPLGVTPVLGAPTLETLTLMVQYPHIHQPGMPSI</sequence>
<feature type="compositionally biased region" description="Polar residues" evidence="1">
    <location>
        <begin position="19"/>
        <end position="29"/>
    </location>
</feature>
<proteinExistence type="predicted"/>
<organism evidence="2 3">
    <name type="scientific">Orchesella cincta</name>
    <name type="common">Springtail</name>
    <name type="synonym">Podura cincta</name>
    <dbReference type="NCBI Taxonomy" id="48709"/>
    <lineage>
        <taxon>Eukaryota</taxon>
        <taxon>Metazoa</taxon>
        <taxon>Ecdysozoa</taxon>
        <taxon>Arthropoda</taxon>
        <taxon>Hexapoda</taxon>
        <taxon>Collembola</taxon>
        <taxon>Entomobryomorpha</taxon>
        <taxon>Entomobryoidea</taxon>
        <taxon>Orchesellidae</taxon>
        <taxon>Orchesellinae</taxon>
        <taxon>Orchesella</taxon>
    </lineage>
</organism>
<protein>
    <submittedName>
        <fullName evidence="2">Uncharacterized protein</fullName>
    </submittedName>
</protein>
<dbReference type="AlphaFoldDB" id="A0A1D2MMV3"/>
<feature type="compositionally biased region" description="Polar residues" evidence="1">
    <location>
        <begin position="43"/>
        <end position="61"/>
    </location>
</feature>